<dbReference type="Proteomes" id="UP000228380">
    <property type="component" value="Unplaced"/>
</dbReference>
<gene>
    <name evidence="3" type="primary">LOC120105656</name>
</gene>
<accession>A0A8B8ZJ94</accession>
<evidence type="ECO:0000313" key="3">
    <source>
        <dbReference type="RefSeq" id="XP_038974255.1"/>
    </source>
</evidence>
<protein>
    <submittedName>
        <fullName evidence="3">Uncharacterized protein LOC120105656</fullName>
    </submittedName>
</protein>
<feature type="region of interest" description="Disordered" evidence="1">
    <location>
        <begin position="1"/>
        <end position="25"/>
    </location>
</feature>
<organism evidence="2 3">
    <name type="scientific">Phoenix dactylifera</name>
    <name type="common">Date palm</name>
    <dbReference type="NCBI Taxonomy" id="42345"/>
    <lineage>
        <taxon>Eukaryota</taxon>
        <taxon>Viridiplantae</taxon>
        <taxon>Streptophyta</taxon>
        <taxon>Embryophyta</taxon>
        <taxon>Tracheophyta</taxon>
        <taxon>Spermatophyta</taxon>
        <taxon>Magnoliopsida</taxon>
        <taxon>Liliopsida</taxon>
        <taxon>Arecaceae</taxon>
        <taxon>Coryphoideae</taxon>
        <taxon>Phoeniceae</taxon>
        <taxon>Phoenix</taxon>
    </lineage>
</organism>
<evidence type="ECO:0000313" key="2">
    <source>
        <dbReference type="Proteomes" id="UP000228380"/>
    </source>
</evidence>
<dbReference type="KEGG" id="pda:103718460"/>
<feature type="compositionally biased region" description="Polar residues" evidence="1">
    <location>
        <begin position="7"/>
        <end position="19"/>
    </location>
</feature>
<dbReference type="KEGG" id="pda:120105656"/>
<reference evidence="3" key="1">
    <citation type="submission" date="2025-08" db="UniProtKB">
        <authorList>
            <consortium name="RefSeq"/>
        </authorList>
    </citation>
    <scope>IDENTIFICATION</scope>
    <source>
        <tissue evidence="3">Young leaves</tissue>
    </source>
</reference>
<dbReference type="RefSeq" id="XP_038974255.1">
    <property type="nucleotide sequence ID" value="XM_039118327.1"/>
</dbReference>
<dbReference type="AlphaFoldDB" id="A0A8B8ZJ94"/>
<dbReference type="GeneID" id="120105656"/>
<name>A0A8B8ZJ94_PHODC</name>
<evidence type="ECO:0000256" key="1">
    <source>
        <dbReference type="SAM" id="MobiDB-lite"/>
    </source>
</evidence>
<sequence>MGCASSKILTRSGSFQQEVKQSKQRKTNGLEELLVSKDGGDKFLALLCTANTVARRIKSSSLREATIEPANSKTMDLEESDNTANPENELTNIETINAWELLAGLEEGKEEGEQKQREHHHNVESSNIDKDGDYKFIVGNDSIPSTSFSLIEDNSNGAVTQTRSILTVEDYDAMVAGNYSLEEGKYMTETCRSTDVLLPTGSESLIRECSTNSVMMEDNGVEQEEKHEELEVKSIGTEAGVQENVDVKPDQMSEKGAKRKAMAKELTALKVPGFEFSRTGSLREWLKLGGQVFSPGSYVTPKFGNFVSQDPGYGETGCVHNVFDPDLIEQFEQAMKQLTMEEEFVLKQIIESLEDGHEGDISRVEVSEEHIQV</sequence>
<dbReference type="RefSeq" id="XP_008805519.2">
    <property type="nucleotide sequence ID" value="XM_008807297.4"/>
</dbReference>
<feature type="region of interest" description="Disordered" evidence="1">
    <location>
        <begin position="109"/>
        <end position="130"/>
    </location>
</feature>
<proteinExistence type="predicted"/>
<dbReference type="OrthoDB" id="1937661at2759"/>
<feature type="compositionally biased region" description="Basic and acidic residues" evidence="1">
    <location>
        <begin position="111"/>
        <end position="130"/>
    </location>
</feature>
<keyword evidence="2" id="KW-1185">Reference proteome</keyword>